<dbReference type="Proteomes" id="UP000596660">
    <property type="component" value="Unplaced"/>
</dbReference>
<dbReference type="OMA" id="DVEDINH"/>
<dbReference type="Pfam" id="PF08387">
    <property type="entry name" value="FBD"/>
    <property type="match status" value="1"/>
</dbReference>
<reference evidence="2" key="1">
    <citation type="journal article" date="2017" name="Nature">
        <title>The genome of Chenopodium quinoa.</title>
        <authorList>
            <person name="Jarvis D.E."/>
            <person name="Ho Y.S."/>
            <person name="Lightfoot D.J."/>
            <person name="Schmoeckel S.M."/>
            <person name="Li B."/>
            <person name="Borm T.J.A."/>
            <person name="Ohyanagi H."/>
            <person name="Mineta K."/>
            <person name="Michell C.T."/>
            <person name="Saber N."/>
            <person name="Kharbatia N.M."/>
            <person name="Rupper R.R."/>
            <person name="Sharp A.R."/>
            <person name="Dally N."/>
            <person name="Boughton B.A."/>
            <person name="Woo Y.H."/>
            <person name="Gao G."/>
            <person name="Schijlen E.G.W.M."/>
            <person name="Guo X."/>
            <person name="Momin A.A."/>
            <person name="Negrao S."/>
            <person name="Al-Babili S."/>
            <person name="Gehring C."/>
            <person name="Roessner U."/>
            <person name="Jung C."/>
            <person name="Murphy K."/>
            <person name="Arold S.T."/>
            <person name="Gojobori T."/>
            <person name="van der Linden C.G."/>
            <person name="van Loo E.N."/>
            <person name="Jellen E.N."/>
            <person name="Maughan P.J."/>
            <person name="Tester M."/>
        </authorList>
    </citation>
    <scope>NUCLEOTIDE SEQUENCE [LARGE SCALE GENOMIC DNA]</scope>
    <source>
        <strain evidence="2">cv. PI 614886</strain>
    </source>
</reference>
<dbReference type="EnsemblPlants" id="AUR62007804-RA">
    <property type="protein sequence ID" value="AUR62007804-RA:cds"/>
    <property type="gene ID" value="AUR62007804"/>
</dbReference>
<feature type="domain" description="F-box" evidence="1">
    <location>
        <begin position="15"/>
        <end position="68"/>
    </location>
</feature>
<keyword evidence="3" id="KW-1185">Reference proteome</keyword>
<dbReference type="PANTHER" id="PTHR31639">
    <property type="entry name" value="F-BOX PROTEIN-LIKE"/>
    <property type="match status" value="1"/>
</dbReference>
<organism evidence="2 3">
    <name type="scientific">Chenopodium quinoa</name>
    <name type="common">Quinoa</name>
    <dbReference type="NCBI Taxonomy" id="63459"/>
    <lineage>
        <taxon>Eukaryota</taxon>
        <taxon>Viridiplantae</taxon>
        <taxon>Streptophyta</taxon>
        <taxon>Embryophyta</taxon>
        <taxon>Tracheophyta</taxon>
        <taxon>Spermatophyta</taxon>
        <taxon>Magnoliopsida</taxon>
        <taxon>eudicotyledons</taxon>
        <taxon>Gunneridae</taxon>
        <taxon>Pentapetalae</taxon>
        <taxon>Caryophyllales</taxon>
        <taxon>Chenopodiaceae</taxon>
        <taxon>Chenopodioideae</taxon>
        <taxon>Atripliceae</taxon>
        <taxon>Chenopodium</taxon>
    </lineage>
</organism>
<dbReference type="InterPro" id="IPR032675">
    <property type="entry name" value="LRR_dom_sf"/>
</dbReference>
<name>A0A803L7G5_CHEQI</name>
<dbReference type="PANTHER" id="PTHR31639:SF237">
    <property type="entry name" value="F-BOX DOMAIN-CONTAINING PROTEIN"/>
    <property type="match status" value="1"/>
</dbReference>
<dbReference type="SUPFAM" id="SSF81383">
    <property type="entry name" value="F-box domain"/>
    <property type="match status" value="1"/>
</dbReference>
<evidence type="ECO:0000313" key="2">
    <source>
        <dbReference type="EnsemblPlants" id="AUR62007804-RA:cds"/>
    </source>
</evidence>
<dbReference type="SUPFAM" id="SSF52047">
    <property type="entry name" value="RNI-like"/>
    <property type="match status" value="1"/>
</dbReference>
<reference evidence="2" key="2">
    <citation type="submission" date="2021-03" db="UniProtKB">
        <authorList>
            <consortium name="EnsemblPlants"/>
        </authorList>
    </citation>
    <scope>IDENTIFICATION</scope>
</reference>
<evidence type="ECO:0000259" key="1">
    <source>
        <dbReference type="PROSITE" id="PS50181"/>
    </source>
</evidence>
<dbReference type="InterPro" id="IPR036047">
    <property type="entry name" value="F-box-like_dom_sf"/>
</dbReference>
<dbReference type="Gene3D" id="3.80.10.10">
    <property type="entry name" value="Ribonuclease Inhibitor"/>
    <property type="match status" value="1"/>
</dbReference>
<accession>A0A803L7G5</accession>
<dbReference type="Pfam" id="PF24758">
    <property type="entry name" value="LRR_At5g56370"/>
    <property type="match status" value="1"/>
</dbReference>
<protein>
    <recommendedName>
        <fullName evidence="1">F-box domain-containing protein</fullName>
    </recommendedName>
</protein>
<dbReference type="AlphaFoldDB" id="A0A803L7G5"/>
<dbReference type="InterPro" id="IPR006566">
    <property type="entry name" value="FBD"/>
</dbReference>
<sequence>MSAVWLPRKCVKTTTDRISNLPQNVTQQILECLPLEEAARMSILSSHWRQKWCSISQLILDKRFFSSIRKPKPRTADISLAYSKTVNDILLSHVGPIRKFVLYVPAWFPKETDLCQWIRYVRAHGVQDFTLVDDRGPEKNLPTSLFSCVGLAHLTIGGCKLLSLPPTFKGFPSLISLKMRFSFYFASTRVAVKVLETLISKCPQLQSLYLFIIEPRINLTIHALNMKDLCLKGLVSELYLKGAKVLTSLTLDIHICEQNRQMNEIFTCLTNVEKLALSNSFWKSIERYEFPTQFPRELERLQILKLEEIPLYYQPAISLALCLLVSSPHLEQLYIKASKQREVSDQPLIQIENSCILPCLKNVQLFGICGLRGELQLIKYLLAFSPSLEEMTIELSKKMGGAVEKFSFAMETTRYRRASADVEIFNCLTNVEKLVLRELF</sequence>
<dbReference type="Pfam" id="PF00646">
    <property type="entry name" value="F-box"/>
    <property type="match status" value="1"/>
</dbReference>
<dbReference type="SMART" id="SM00579">
    <property type="entry name" value="FBD"/>
    <property type="match status" value="1"/>
</dbReference>
<proteinExistence type="predicted"/>
<dbReference type="InterPro" id="IPR055411">
    <property type="entry name" value="LRR_FXL15/At3g58940/PEG3-like"/>
</dbReference>
<dbReference type="InterPro" id="IPR001810">
    <property type="entry name" value="F-box_dom"/>
</dbReference>
<dbReference type="Gramene" id="AUR62007804-RA">
    <property type="protein sequence ID" value="AUR62007804-RA:cds"/>
    <property type="gene ID" value="AUR62007804"/>
</dbReference>
<evidence type="ECO:0000313" key="3">
    <source>
        <dbReference type="Proteomes" id="UP000596660"/>
    </source>
</evidence>
<dbReference type="PROSITE" id="PS50181">
    <property type="entry name" value="FBOX"/>
    <property type="match status" value="1"/>
</dbReference>